<proteinExistence type="predicted"/>
<sequence length="250" mass="27618">MKPTPAQTRRLRELYRSAGWPCLDTLELELLALGWLERLQDPDGRERLRLTEAGIQAAALGLQGNRARRDAHEDLVLRTATELQRAGRLVWTGLSLRAGLAREEETEPGRIEPTLIQPPSTAPLKKRWLLCQPDVYSLYPSSKPQGLAVAIHEIKVRRGDLLSDLRRTDKRAAYAALSGQTWFVLAAGIAEVQEIPEGFGVWIAHAAHFELGRPAPQRPHGIDHATFLALAKASPLPFDNSAAQPSLTDA</sequence>
<evidence type="ECO:0000313" key="1">
    <source>
        <dbReference type="EMBL" id="MBB5204889.1"/>
    </source>
</evidence>
<organism evidence="1 2">
    <name type="scientific">Inhella inkyongensis</name>
    <dbReference type="NCBI Taxonomy" id="392593"/>
    <lineage>
        <taxon>Bacteria</taxon>
        <taxon>Pseudomonadati</taxon>
        <taxon>Pseudomonadota</taxon>
        <taxon>Betaproteobacteria</taxon>
        <taxon>Burkholderiales</taxon>
        <taxon>Sphaerotilaceae</taxon>
        <taxon>Inhella</taxon>
    </lineage>
</organism>
<keyword evidence="2" id="KW-1185">Reference proteome</keyword>
<evidence type="ECO:0000313" key="2">
    <source>
        <dbReference type="Proteomes" id="UP000554837"/>
    </source>
</evidence>
<reference evidence="1 2" key="1">
    <citation type="submission" date="2020-08" db="EMBL/GenBank/DDBJ databases">
        <title>Genomic Encyclopedia of Type Strains, Phase IV (KMG-IV): sequencing the most valuable type-strain genomes for metagenomic binning, comparative biology and taxonomic classification.</title>
        <authorList>
            <person name="Goeker M."/>
        </authorList>
    </citation>
    <scope>NUCLEOTIDE SEQUENCE [LARGE SCALE GENOMIC DNA]</scope>
    <source>
        <strain evidence="1 2">DSM 23958</strain>
    </source>
</reference>
<dbReference type="Proteomes" id="UP000554837">
    <property type="component" value="Unassembled WGS sequence"/>
</dbReference>
<dbReference type="RefSeq" id="WP_138855076.1">
    <property type="nucleotide sequence ID" value="NZ_CP040709.1"/>
</dbReference>
<dbReference type="EMBL" id="JACHHO010000003">
    <property type="protein sequence ID" value="MBB5204889.1"/>
    <property type="molecule type" value="Genomic_DNA"/>
</dbReference>
<comment type="caution">
    <text evidence="1">The sequence shown here is derived from an EMBL/GenBank/DDBJ whole genome shotgun (WGS) entry which is preliminary data.</text>
</comment>
<dbReference type="AlphaFoldDB" id="A0A840S8Z9"/>
<dbReference type="OrthoDB" id="7058820at2"/>
<protein>
    <submittedName>
        <fullName evidence="1">Uncharacterized protein</fullName>
    </submittedName>
</protein>
<name>A0A840S8Z9_9BURK</name>
<accession>A0A840S8Z9</accession>
<gene>
    <name evidence="1" type="ORF">HNQ51_002208</name>
</gene>